<dbReference type="Pfam" id="PF00195">
    <property type="entry name" value="Chal_sti_synt_N"/>
    <property type="match status" value="1"/>
</dbReference>
<keyword evidence="7" id="KW-1185">Reference proteome</keyword>
<evidence type="ECO:0000259" key="4">
    <source>
        <dbReference type="Pfam" id="PF00195"/>
    </source>
</evidence>
<name>A0A366HA18_9BACT</name>
<dbReference type="PANTHER" id="PTHR11877">
    <property type="entry name" value="HYDROXYMETHYLGLUTARYL-COA SYNTHASE"/>
    <property type="match status" value="1"/>
</dbReference>
<dbReference type="EMBL" id="QNRR01000011">
    <property type="protein sequence ID" value="RBP38526.1"/>
    <property type="molecule type" value="Genomic_DNA"/>
</dbReference>
<dbReference type="OrthoDB" id="9786288at2"/>
<dbReference type="InterPro" id="IPR001099">
    <property type="entry name" value="Chalcone/stilbene_synt_N"/>
</dbReference>
<dbReference type="AlphaFoldDB" id="A0A366HA18"/>
<protein>
    <submittedName>
        <fullName evidence="6">Putative naringenin-chalcone synthase</fullName>
    </submittedName>
</protein>
<comment type="similarity">
    <text evidence="1">Belongs to the thiolase-like superfamily. Chalcone/stilbene synthases family.</text>
</comment>
<evidence type="ECO:0000256" key="1">
    <source>
        <dbReference type="ARBA" id="ARBA00005531"/>
    </source>
</evidence>
<comment type="caution">
    <text evidence="6">The sequence shown here is derived from an EMBL/GenBank/DDBJ whole genome shotgun (WGS) entry which is preliminary data.</text>
</comment>
<dbReference type="InterPro" id="IPR016039">
    <property type="entry name" value="Thiolase-like"/>
</dbReference>
<dbReference type="SUPFAM" id="SSF53901">
    <property type="entry name" value="Thiolase-like"/>
    <property type="match status" value="1"/>
</dbReference>
<dbReference type="CDD" id="cd00831">
    <property type="entry name" value="CHS_like"/>
    <property type="match status" value="1"/>
</dbReference>
<evidence type="ECO:0000313" key="7">
    <source>
        <dbReference type="Proteomes" id="UP000253426"/>
    </source>
</evidence>
<dbReference type="Gene3D" id="3.40.47.10">
    <property type="match status" value="2"/>
</dbReference>
<feature type="domain" description="Chalcone/stilbene synthase N-terminal" evidence="4">
    <location>
        <begin position="34"/>
        <end position="214"/>
    </location>
</feature>
<dbReference type="GO" id="GO:0016747">
    <property type="term" value="F:acyltransferase activity, transferring groups other than amino-acyl groups"/>
    <property type="evidence" value="ECO:0007669"/>
    <property type="project" value="InterPro"/>
</dbReference>
<reference evidence="6 7" key="1">
    <citation type="submission" date="2018-06" db="EMBL/GenBank/DDBJ databases">
        <title>Genomic Encyclopedia of Type Strains, Phase IV (KMG-IV): sequencing the most valuable type-strain genomes for metagenomic binning, comparative biology and taxonomic classification.</title>
        <authorList>
            <person name="Goeker M."/>
        </authorList>
    </citation>
    <scope>NUCLEOTIDE SEQUENCE [LARGE SCALE GENOMIC DNA]</scope>
    <source>
        <strain evidence="6 7">DSM 25532</strain>
    </source>
</reference>
<feature type="domain" description="Chalcone/stilbene synthase C-terminal" evidence="5">
    <location>
        <begin position="233"/>
        <end position="364"/>
    </location>
</feature>
<proteinExistence type="inferred from homology"/>
<dbReference type="PANTHER" id="PTHR11877:SF46">
    <property type="entry name" value="TYPE III POLYKETIDE SYNTHASE A"/>
    <property type="match status" value="1"/>
</dbReference>
<evidence type="ECO:0000259" key="5">
    <source>
        <dbReference type="Pfam" id="PF02797"/>
    </source>
</evidence>
<accession>A0A366HA18</accession>
<evidence type="ECO:0000313" key="6">
    <source>
        <dbReference type="EMBL" id="RBP38526.1"/>
    </source>
</evidence>
<dbReference type="InterPro" id="IPR012328">
    <property type="entry name" value="Chalcone/stilbene_synt_C"/>
</dbReference>
<evidence type="ECO:0000256" key="2">
    <source>
        <dbReference type="ARBA" id="ARBA00022679"/>
    </source>
</evidence>
<dbReference type="GO" id="GO:0030639">
    <property type="term" value="P:polyketide biosynthetic process"/>
    <property type="evidence" value="ECO:0007669"/>
    <property type="project" value="TreeGrafter"/>
</dbReference>
<dbReference type="RefSeq" id="WP_113960985.1">
    <property type="nucleotide sequence ID" value="NZ_QNRR01000011.1"/>
</dbReference>
<organism evidence="6 7">
    <name type="scientific">Roseimicrobium gellanilyticum</name>
    <dbReference type="NCBI Taxonomy" id="748857"/>
    <lineage>
        <taxon>Bacteria</taxon>
        <taxon>Pseudomonadati</taxon>
        <taxon>Verrucomicrobiota</taxon>
        <taxon>Verrucomicrobiia</taxon>
        <taxon>Verrucomicrobiales</taxon>
        <taxon>Verrucomicrobiaceae</taxon>
        <taxon>Roseimicrobium</taxon>
    </lineage>
</organism>
<feature type="active site" description="Acyl-thioester intermediate" evidence="3">
    <location>
        <position position="154"/>
    </location>
</feature>
<dbReference type="Pfam" id="PF02797">
    <property type="entry name" value="Chal_sti_synt_C"/>
    <property type="match status" value="1"/>
</dbReference>
<dbReference type="PIRSF" id="PIRSF000451">
    <property type="entry name" value="PKS_III"/>
    <property type="match status" value="1"/>
</dbReference>
<sequence>MPAFVHHITTLTPPFAYHQDFARDRLKDLAEDERTKRLIHAIYRRSGIVTRHSVYGDFLPDAEGSLFKFDEHGTLIPPTTGERNSVYAEWSRKLAVDLAGKLLAEVEDFTKDEVTHLIFASCTGFMNPGPDFHIIRELGLPQSVERYTLGFMGCYAAFPALRMAAQFCEANPDAVVLVMCLELCSLHMQSNAHQDTILANSLFADGAAAAIVSARSPAPKQPSYRLDGFVSSLVAAGEADMAWDIGDQGFNIVLSSYIPDIIQSSLRPIVEDVFQQKGLVPEDIDAWAVHPGGRAILDKVEQSLSLPATALETSRQVLRDYGNMSSATVLFVLKQMLADAGKEDALTCAIAFGPGLTVETALLTRLGVSSDDANALPMSAGAAYAEHAPAAPAV</sequence>
<gene>
    <name evidence="6" type="ORF">DES53_11144</name>
</gene>
<keyword evidence="2" id="KW-0808">Transferase</keyword>
<dbReference type="Proteomes" id="UP000253426">
    <property type="component" value="Unassembled WGS sequence"/>
</dbReference>
<dbReference type="InterPro" id="IPR011141">
    <property type="entry name" value="Polyketide_synthase_type-III"/>
</dbReference>
<evidence type="ECO:0000256" key="3">
    <source>
        <dbReference type="PIRSR" id="PIRSR000451-1"/>
    </source>
</evidence>